<comment type="caution">
    <text evidence="12">The sequence shown here is derived from an EMBL/GenBank/DDBJ whole genome shotgun (WGS) entry which is preliminary data.</text>
</comment>
<evidence type="ECO:0000256" key="7">
    <source>
        <dbReference type="ARBA" id="ARBA00023136"/>
    </source>
</evidence>
<feature type="compositionally biased region" description="Polar residues" evidence="8">
    <location>
        <begin position="669"/>
        <end position="685"/>
    </location>
</feature>
<dbReference type="PROSITE" id="PS50929">
    <property type="entry name" value="ABC_TM1F"/>
    <property type="match status" value="2"/>
</dbReference>
<evidence type="ECO:0000256" key="3">
    <source>
        <dbReference type="ARBA" id="ARBA00022692"/>
    </source>
</evidence>
<keyword evidence="3 9" id="KW-0812">Transmembrane</keyword>
<dbReference type="Proteomes" id="UP000298493">
    <property type="component" value="Unassembled WGS sequence"/>
</dbReference>
<reference evidence="12 13" key="1">
    <citation type="submission" date="2019-04" db="EMBL/GenBank/DDBJ databases">
        <title>High contiguity whole genome sequence and gene annotation resource for two Venturia nashicola isolates.</title>
        <authorList>
            <person name="Prokchorchik M."/>
            <person name="Won K."/>
            <person name="Lee Y."/>
            <person name="Choi E.D."/>
            <person name="Segonzac C."/>
            <person name="Sohn K.H."/>
        </authorList>
    </citation>
    <scope>NUCLEOTIDE SEQUENCE [LARGE SCALE GENOMIC DNA]</scope>
    <source>
        <strain evidence="12 13">PRI2</strain>
    </source>
</reference>
<protein>
    <submittedName>
        <fullName evidence="12">Leptomycin B resistance protein pmd1</fullName>
    </submittedName>
</protein>
<feature type="transmembrane region" description="Helical" evidence="9">
    <location>
        <begin position="881"/>
        <end position="900"/>
    </location>
</feature>
<dbReference type="SUPFAM" id="SSF52540">
    <property type="entry name" value="P-loop containing nucleoside triphosphate hydrolases"/>
    <property type="match status" value="2"/>
</dbReference>
<feature type="transmembrane region" description="Helical" evidence="9">
    <location>
        <begin position="91"/>
        <end position="115"/>
    </location>
</feature>
<feature type="domain" description="ABC transporter" evidence="10">
    <location>
        <begin position="1067"/>
        <end position="1306"/>
    </location>
</feature>
<comment type="subcellular location">
    <subcellularLocation>
        <location evidence="1">Membrane</location>
        <topology evidence="1">Multi-pass membrane protein</topology>
    </subcellularLocation>
</comment>
<feature type="transmembrane region" description="Helical" evidence="9">
    <location>
        <begin position="958"/>
        <end position="984"/>
    </location>
</feature>
<feature type="transmembrane region" description="Helical" evidence="9">
    <location>
        <begin position="135"/>
        <end position="156"/>
    </location>
</feature>
<keyword evidence="4" id="KW-0547">Nucleotide-binding</keyword>
<feature type="domain" description="ABC transmembrane type-1" evidence="11">
    <location>
        <begin position="94"/>
        <end position="377"/>
    </location>
</feature>
<evidence type="ECO:0000256" key="5">
    <source>
        <dbReference type="ARBA" id="ARBA00022840"/>
    </source>
</evidence>
<dbReference type="InterPro" id="IPR017871">
    <property type="entry name" value="ABC_transporter-like_CS"/>
</dbReference>
<comment type="similarity">
    <text evidence="2">Belongs to the ABC transporter superfamily. ABCB family. Multidrug resistance exporter (TC 3.A.1.201) subfamily.</text>
</comment>
<evidence type="ECO:0000256" key="9">
    <source>
        <dbReference type="SAM" id="Phobius"/>
    </source>
</evidence>
<evidence type="ECO:0000313" key="12">
    <source>
        <dbReference type="EMBL" id="TID25201.1"/>
    </source>
</evidence>
<evidence type="ECO:0000256" key="1">
    <source>
        <dbReference type="ARBA" id="ARBA00004141"/>
    </source>
</evidence>
<dbReference type="Gene3D" id="1.20.1560.10">
    <property type="entry name" value="ABC transporter type 1, transmembrane domain"/>
    <property type="match status" value="1"/>
</dbReference>
<feature type="transmembrane region" description="Helical" evidence="9">
    <location>
        <begin position="856"/>
        <end position="875"/>
    </location>
</feature>
<dbReference type="InterPro" id="IPR003439">
    <property type="entry name" value="ABC_transporter-like_ATP-bd"/>
</dbReference>
<feature type="domain" description="ABC transmembrane type-1" evidence="11">
    <location>
        <begin position="736"/>
        <end position="1024"/>
    </location>
</feature>
<dbReference type="CDD" id="cd18577">
    <property type="entry name" value="ABC_6TM_Pgp_ABCB1_D1_like"/>
    <property type="match status" value="1"/>
</dbReference>
<feature type="transmembrane region" description="Helical" evidence="9">
    <location>
        <begin position="206"/>
        <end position="226"/>
    </location>
</feature>
<dbReference type="Pfam" id="PF00005">
    <property type="entry name" value="ABC_tran"/>
    <property type="match status" value="2"/>
</dbReference>
<feature type="transmembrane region" description="Helical" evidence="9">
    <location>
        <begin position="776"/>
        <end position="803"/>
    </location>
</feature>
<dbReference type="InterPro" id="IPR011527">
    <property type="entry name" value="ABC1_TM_dom"/>
</dbReference>
<dbReference type="PANTHER" id="PTHR43394">
    <property type="entry name" value="ATP-DEPENDENT PERMEASE MDL1, MITOCHONDRIAL"/>
    <property type="match status" value="1"/>
</dbReference>
<dbReference type="SUPFAM" id="SSF90123">
    <property type="entry name" value="ABC transporter transmembrane region"/>
    <property type="match status" value="2"/>
</dbReference>
<dbReference type="InterPro" id="IPR036640">
    <property type="entry name" value="ABC1_TM_sf"/>
</dbReference>
<keyword evidence="13" id="KW-1185">Reference proteome</keyword>
<feature type="region of interest" description="Disordered" evidence="8">
    <location>
        <begin position="664"/>
        <end position="690"/>
    </location>
</feature>
<evidence type="ECO:0000256" key="4">
    <source>
        <dbReference type="ARBA" id="ARBA00022741"/>
    </source>
</evidence>
<evidence type="ECO:0000256" key="2">
    <source>
        <dbReference type="ARBA" id="ARBA00007577"/>
    </source>
</evidence>
<dbReference type="CDD" id="cd18578">
    <property type="entry name" value="ABC_6TM_Pgp_ABCB1_D2_like"/>
    <property type="match status" value="1"/>
</dbReference>
<dbReference type="InterPro" id="IPR003593">
    <property type="entry name" value="AAA+_ATPase"/>
</dbReference>
<dbReference type="PROSITE" id="PS00211">
    <property type="entry name" value="ABC_TRANSPORTER_1"/>
    <property type="match status" value="2"/>
</dbReference>
<dbReference type="GO" id="GO:0015421">
    <property type="term" value="F:ABC-type oligopeptide transporter activity"/>
    <property type="evidence" value="ECO:0007669"/>
    <property type="project" value="TreeGrafter"/>
</dbReference>
<dbReference type="GO" id="GO:0016887">
    <property type="term" value="F:ATP hydrolysis activity"/>
    <property type="evidence" value="ECO:0007669"/>
    <property type="project" value="InterPro"/>
</dbReference>
<dbReference type="Gene3D" id="3.40.50.300">
    <property type="entry name" value="P-loop containing nucleotide triphosphate hydrolases"/>
    <property type="match status" value="2"/>
</dbReference>
<dbReference type="Pfam" id="PF00664">
    <property type="entry name" value="ABC_membrane"/>
    <property type="match status" value="2"/>
</dbReference>
<dbReference type="InterPro" id="IPR027417">
    <property type="entry name" value="P-loop_NTPase"/>
</dbReference>
<feature type="transmembrane region" description="Helical" evidence="9">
    <location>
        <begin position="309"/>
        <end position="331"/>
    </location>
</feature>
<feature type="domain" description="ABC transporter" evidence="10">
    <location>
        <begin position="417"/>
        <end position="661"/>
    </location>
</feature>
<keyword evidence="5" id="KW-0067">ATP-binding</keyword>
<feature type="transmembrane region" description="Helical" evidence="9">
    <location>
        <begin position="733"/>
        <end position="756"/>
    </location>
</feature>
<dbReference type="PANTHER" id="PTHR43394:SF1">
    <property type="entry name" value="ATP-BINDING CASSETTE SUB-FAMILY B MEMBER 10, MITOCHONDRIAL"/>
    <property type="match status" value="1"/>
</dbReference>
<dbReference type="FunFam" id="3.40.50.300:FF:000913">
    <property type="entry name" value="ABC multidrug transporter SitT"/>
    <property type="match status" value="2"/>
</dbReference>
<dbReference type="GO" id="GO:0005524">
    <property type="term" value="F:ATP binding"/>
    <property type="evidence" value="ECO:0007669"/>
    <property type="project" value="UniProtKB-KW"/>
</dbReference>
<dbReference type="EMBL" id="SNSC02000004">
    <property type="protein sequence ID" value="TID25201.1"/>
    <property type="molecule type" value="Genomic_DNA"/>
</dbReference>
<dbReference type="GO" id="GO:0090374">
    <property type="term" value="P:oligopeptide export from mitochondrion"/>
    <property type="evidence" value="ECO:0007669"/>
    <property type="project" value="TreeGrafter"/>
</dbReference>
<gene>
    <name evidence="12" type="ORF">E6O75_ATG04406</name>
</gene>
<evidence type="ECO:0000259" key="11">
    <source>
        <dbReference type="PROSITE" id="PS50929"/>
    </source>
</evidence>
<evidence type="ECO:0000256" key="8">
    <source>
        <dbReference type="SAM" id="MobiDB-lite"/>
    </source>
</evidence>
<evidence type="ECO:0000313" key="13">
    <source>
        <dbReference type="Proteomes" id="UP000298493"/>
    </source>
</evidence>
<keyword evidence="7 9" id="KW-0472">Membrane</keyword>
<sequence length="1310" mass="140794">MEGYKPAGGPDSVSKYALPNQTLRDAELHSVPTSTGHEGLGFLGRESVVPSVNTSTTRPSSPFCWVLALCSVKNSPYFSLYGSIPGAGRKAILVAAILLSAAAGVPLPIIGYLFGKIINSFPPPEEELRTRLIDLIGVAVAYFVITWGWVVCWGLVGEMISKELRKALVEKLLGMDQRYFDEESPDLTNILTNEIQLVQTGTSEKVGLFIQAISYFVAAFAVGFFLNARLTGILFAAVIPIMGLTVYLGNRWISVTSGEISDLGAEASTQAENALQNVQVVQAYGANKRLTEAHALQLSAKAAAGTRKAVYSAIQLGAIFFIAYAANALAFYVGYKQQSSNGGEASDAGTIYAVVFLILDASFVVGQFGPYLQQFATAAAAARKIYAILDRPPPMIDVYSEAGAVLTLPTGQLHEDIVLHNVSFSYSSRSATPALDTADLRISHGALTGIVGESGGGKSTVASLLMRLYDPSAGKIYLGERDIRAYNVVSWRKNLAYVPQDPILFPGTILDNIAFGIATSDLSETEKYDLCLTAAREAHCEFIGGLTDGMQTTVGSPGFARLSGGQKQRICLARALVRKPALLILDEYTSGLDSLSESKVIESLKSTSAKTGLTVVVIGHRLATVKSADAIAVMGNGRVVEQGSHDQLLLKAGPYQRLIDAQNVHADSGSESPRSQTTHSTSSDFTESDKKFESDSSDLILADISNCISKPKPYLGVGHIFKRCLSLSGPERLFMLIGLVASTIGGCILIGEAIVFGNLVQLLKFNSSNDGQHKDPQLYCLLFFVLALVALMSYSISGSAFGVTSERMVARIHDLLLQKLLRQDMAWFSQQGSSPQHLMAVLSTDVGRLKGLSGSILGVLLSATVSVCGGIILAHVVAWKIAIVLLPAVPVMLGAGFLRLKVLTLAEQRQQNAYSASAALASEACKQNRIVAAYGLEHHFSGKFDELVRTRFRHGLKFMLSSNILLAFSLAITYFVYALAYWWGARQVREGHYTTLDFFIVLPALLFSAQSAGQMFSYAPEITRAKAAARSVFNLLDEEPMILLDSPPASSLDYSTSSDEIKTLGAVEFRDVDFAYPSRPEKAILKRVNLNIPAGSMVGIVGASGSGKSSIMALMERFYDPTSGHIFLDGQDIRGMPASSLRARFGYVAQDSDLFAGTVAFNIGLGAIPGQTCSREDIIQTCKKCNIHDFILGLPDGYDTEIGNNGKNLSGGQRQRLAIARALIRHPEILLLDEPGSQLDALVEKDIREAIWAAAKGRTVIMVTHKLVAIKEADLIYVVEDGLITGSGTHSELAAQGGMYTRMLETQSTV</sequence>
<evidence type="ECO:0000256" key="6">
    <source>
        <dbReference type="ARBA" id="ARBA00022989"/>
    </source>
</evidence>
<accession>A0A4Z1PI39</accession>
<name>A0A4Z1PI39_9PEZI</name>
<evidence type="ECO:0000259" key="10">
    <source>
        <dbReference type="PROSITE" id="PS50893"/>
    </source>
</evidence>
<feature type="transmembrane region" description="Helical" evidence="9">
    <location>
        <begin position="232"/>
        <end position="249"/>
    </location>
</feature>
<proteinExistence type="inferred from homology"/>
<feature type="transmembrane region" description="Helical" evidence="9">
    <location>
        <begin position="996"/>
        <end position="1016"/>
    </location>
</feature>
<feature type="transmembrane region" description="Helical" evidence="9">
    <location>
        <begin position="351"/>
        <end position="372"/>
    </location>
</feature>
<organism evidence="12 13">
    <name type="scientific">Venturia nashicola</name>
    <dbReference type="NCBI Taxonomy" id="86259"/>
    <lineage>
        <taxon>Eukaryota</taxon>
        <taxon>Fungi</taxon>
        <taxon>Dikarya</taxon>
        <taxon>Ascomycota</taxon>
        <taxon>Pezizomycotina</taxon>
        <taxon>Dothideomycetes</taxon>
        <taxon>Pleosporomycetidae</taxon>
        <taxon>Venturiales</taxon>
        <taxon>Venturiaceae</taxon>
        <taxon>Venturia</taxon>
    </lineage>
</organism>
<dbReference type="SMART" id="SM00382">
    <property type="entry name" value="AAA"/>
    <property type="match status" value="2"/>
</dbReference>
<dbReference type="GO" id="GO:0005743">
    <property type="term" value="C:mitochondrial inner membrane"/>
    <property type="evidence" value="ECO:0007669"/>
    <property type="project" value="TreeGrafter"/>
</dbReference>
<keyword evidence="6 9" id="KW-1133">Transmembrane helix</keyword>
<dbReference type="PROSITE" id="PS50893">
    <property type="entry name" value="ABC_TRANSPORTER_2"/>
    <property type="match status" value="2"/>
</dbReference>
<dbReference type="InterPro" id="IPR039421">
    <property type="entry name" value="Type_1_exporter"/>
</dbReference>
<dbReference type="STRING" id="86259.A0A4Z1PI39"/>